<proteinExistence type="predicted"/>
<dbReference type="AlphaFoldDB" id="A0A6B8RKC2"/>
<protein>
    <submittedName>
        <fullName evidence="1">Uncharacterized protein</fullName>
    </submittedName>
</protein>
<name>A0A6B8RKC2_9BACL</name>
<reference evidence="2" key="1">
    <citation type="submission" date="2018-11" db="EMBL/GenBank/DDBJ databases">
        <title>Complete genome sequence of Paenibacillus sp. ML311-T8.</title>
        <authorList>
            <person name="Nam Y.-D."/>
            <person name="Kang J."/>
            <person name="Chung W.-H."/>
            <person name="Park Y.S."/>
        </authorList>
    </citation>
    <scope>NUCLEOTIDE SEQUENCE [LARGE SCALE GENOMIC DNA]</scope>
    <source>
        <strain evidence="2">ML311-T8</strain>
    </source>
</reference>
<evidence type="ECO:0000313" key="2">
    <source>
        <dbReference type="Proteomes" id="UP000426246"/>
    </source>
</evidence>
<gene>
    <name evidence="1" type="ORF">EHS13_13765</name>
</gene>
<dbReference type="Proteomes" id="UP000426246">
    <property type="component" value="Chromosome"/>
</dbReference>
<evidence type="ECO:0000313" key="1">
    <source>
        <dbReference type="EMBL" id="QGQ95866.1"/>
    </source>
</evidence>
<organism evidence="1 2">
    <name type="scientific">Paenibacillus psychroresistens</name>
    <dbReference type="NCBI Taxonomy" id="1778678"/>
    <lineage>
        <taxon>Bacteria</taxon>
        <taxon>Bacillati</taxon>
        <taxon>Bacillota</taxon>
        <taxon>Bacilli</taxon>
        <taxon>Bacillales</taxon>
        <taxon>Paenibacillaceae</taxon>
        <taxon>Paenibacillus</taxon>
    </lineage>
</organism>
<dbReference type="KEGG" id="ppsc:EHS13_13765"/>
<dbReference type="EMBL" id="CP034235">
    <property type="protein sequence ID" value="QGQ95866.1"/>
    <property type="molecule type" value="Genomic_DNA"/>
</dbReference>
<sequence length="92" mass="10454">MTSRIKNKVVLEKQEALIYCGPHLKGGLLNQFTIYKNGFPIHLVKHLEQCPAIKNLFVPIAEMVDTIQLTSEQGSAQHVWFQEISNYKGSEI</sequence>
<dbReference type="OrthoDB" id="2739959at2"/>
<keyword evidence="2" id="KW-1185">Reference proteome</keyword>
<accession>A0A6B8RKC2</accession>
<dbReference type="RefSeq" id="WP_155700901.1">
    <property type="nucleotide sequence ID" value="NZ_CP034235.1"/>
</dbReference>